<feature type="transmembrane region" description="Helical" evidence="2">
    <location>
        <begin position="220"/>
        <end position="240"/>
    </location>
</feature>
<gene>
    <name evidence="3" type="ORF">MVEN_00702500</name>
</gene>
<comment type="caution">
    <text evidence="3">The sequence shown here is derived from an EMBL/GenBank/DDBJ whole genome shotgun (WGS) entry which is preliminary data.</text>
</comment>
<name>A0A8H6YIK9_9AGAR</name>
<keyword evidence="4" id="KW-1185">Reference proteome</keyword>
<evidence type="ECO:0000313" key="4">
    <source>
        <dbReference type="Proteomes" id="UP000620124"/>
    </source>
</evidence>
<proteinExistence type="predicted"/>
<dbReference type="AlphaFoldDB" id="A0A8H6YIK9"/>
<dbReference type="EMBL" id="JACAZI010000005">
    <property type="protein sequence ID" value="KAF7359777.1"/>
    <property type="molecule type" value="Genomic_DNA"/>
</dbReference>
<reference evidence="3" key="1">
    <citation type="submission" date="2020-05" db="EMBL/GenBank/DDBJ databases">
        <title>Mycena genomes resolve the evolution of fungal bioluminescence.</title>
        <authorList>
            <person name="Tsai I.J."/>
        </authorList>
    </citation>
    <scope>NUCLEOTIDE SEQUENCE</scope>
    <source>
        <strain evidence="3">CCC161011</strain>
    </source>
</reference>
<dbReference type="Proteomes" id="UP000620124">
    <property type="component" value="Unassembled WGS sequence"/>
</dbReference>
<evidence type="ECO:0000256" key="1">
    <source>
        <dbReference type="SAM" id="MobiDB-lite"/>
    </source>
</evidence>
<organism evidence="3 4">
    <name type="scientific">Mycena venus</name>
    <dbReference type="NCBI Taxonomy" id="2733690"/>
    <lineage>
        <taxon>Eukaryota</taxon>
        <taxon>Fungi</taxon>
        <taxon>Dikarya</taxon>
        <taxon>Basidiomycota</taxon>
        <taxon>Agaricomycotina</taxon>
        <taxon>Agaricomycetes</taxon>
        <taxon>Agaricomycetidae</taxon>
        <taxon>Agaricales</taxon>
        <taxon>Marasmiineae</taxon>
        <taxon>Mycenaceae</taxon>
        <taxon>Mycena</taxon>
    </lineage>
</organism>
<feature type="transmembrane region" description="Helical" evidence="2">
    <location>
        <begin position="273"/>
        <end position="291"/>
    </location>
</feature>
<feature type="region of interest" description="Disordered" evidence="1">
    <location>
        <begin position="387"/>
        <end position="417"/>
    </location>
</feature>
<evidence type="ECO:0000256" key="2">
    <source>
        <dbReference type="SAM" id="Phobius"/>
    </source>
</evidence>
<keyword evidence="2" id="KW-0472">Membrane</keyword>
<feature type="transmembrane region" description="Helical" evidence="2">
    <location>
        <begin position="167"/>
        <end position="187"/>
    </location>
</feature>
<accession>A0A8H6YIK9</accession>
<protein>
    <submittedName>
        <fullName evidence="3">Uncharacterized protein</fullName>
    </submittedName>
</protein>
<keyword evidence="2" id="KW-1133">Transmembrane helix</keyword>
<dbReference type="OrthoDB" id="3550824at2759"/>
<feature type="transmembrane region" description="Helical" evidence="2">
    <location>
        <begin position="21"/>
        <end position="41"/>
    </location>
</feature>
<feature type="transmembrane region" description="Helical" evidence="2">
    <location>
        <begin position="297"/>
        <end position="322"/>
    </location>
</feature>
<evidence type="ECO:0000313" key="3">
    <source>
        <dbReference type="EMBL" id="KAF7359777.1"/>
    </source>
</evidence>
<sequence length="417" mass="44872">MARSRNARRRNPPPSCCSGCCGGIILVVTCVMMIYGAKFLIQRTLLIEQELLSRINDNTPISGFYGPGAWWAWLITLGLTHGHTLMHLTKAEEEPPEWDYDLIGASAYIVAAAIDLVHKGREISQLGDKASESMLLPALLCAERVVAVGMGSTLFSLATAAYRGSSMVRTTCVAIIPLIFALIASGFSASAHEAIQTIAPVLWCSLHNGSKIEKHDVTPFTLADFPAMVIVAVSYIPRLWVLGEFWLAGAVAAGIAFTVVFGCSAVRRRDVAYAFRSASAAGVGLALLVWLSPVFGAPLAVIGAVKWFFTWVVLWWPVYILAWFPRMGYFPPTGMSALDMDQIAAFLGIVAVATIRGLQPLCNARRFSKSHLGLSRSAHELSPLLPVSSGDMSISEEDVTDTRGGIDGADVDSPAEV</sequence>
<feature type="transmembrane region" description="Helical" evidence="2">
    <location>
        <begin position="246"/>
        <end position="266"/>
    </location>
</feature>
<keyword evidence="2" id="KW-0812">Transmembrane</keyword>